<evidence type="ECO:0000256" key="4">
    <source>
        <dbReference type="ARBA" id="ARBA00022692"/>
    </source>
</evidence>
<evidence type="ECO:0000313" key="9">
    <source>
        <dbReference type="EMBL" id="QDP95374.1"/>
    </source>
</evidence>
<sequence>MSGYQAEEKTYRGVNGAADRARKGGSYALLLVGAATFLLPFAWMLSTSLKTPDEIYAYPIKWIPKHPQWHTYADLFADGSFLRYILNTILITVLGVTFSLVGSSFAAYAFARLRFPGRDAMFFVMLATIMVPAWATVIPSYVMFGLLGWLDTYLPILVPALFATPFNTFLLRQFFLSIPRELEDAAKVDGAGTLRCFVTIVLPLAKPALIIVALFAFLFYWNEFLGPLIYLSSQDKFPISLGIMNFAGEKSQDFASMMAAATVAMAPCVVLFFIAQRWFVQGVVITGVKG</sequence>
<dbReference type="RefSeq" id="WP_143985347.1">
    <property type="nucleotide sequence ID" value="NZ_CP041692.1"/>
</dbReference>
<dbReference type="InterPro" id="IPR035906">
    <property type="entry name" value="MetI-like_sf"/>
</dbReference>
<dbReference type="AlphaFoldDB" id="A0A516PW13"/>
<keyword evidence="2 7" id="KW-0813">Transport</keyword>
<dbReference type="PROSITE" id="PS50928">
    <property type="entry name" value="ABC_TM1"/>
    <property type="match status" value="1"/>
</dbReference>
<name>A0A516PW13_9ACTN</name>
<evidence type="ECO:0000256" key="7">
    <source>
        <dbReference type="RuleBase" id="RU363032"/>
    </source>
</evidence>
<keyword evidence="5 7" id="KW-1133">Transmembrane helix</keyword>
<keyword evidence="3" id="KW-1003">Cell membrane</keyword>
<dbReference type="PANTHER" id="PTHR43744:SF6">
    <property type="entry name" value="ABC TRANSPORTER PERMEASE PROTEIN YESQ-RELATED"/>
    <property type="match status" value="1"/>
</dbReference>
<proteinExistence type="inferred from homology"/>
<dbReference type="EMBL" id="CP041692">
    <property type="protein sequence ID" value="QDP95374.1"/>
    <property type="molecule type" value="Genomic_DNA"/>
</dbReference>
<reference evidence="9 10" key="1">
    <citation type="submission" date="2019-07" db="EMBL/GenBank/DDBJ databases">
        <title>Microlunatus dokdonensis sp. nov. isolated from the rhizospheric soil of the wild plant Elymus tsukushiensis.</title>
        <authorList>
            <person name="Ghim S.-Y."/>
            <person name="Hwang Y.-J."/>
            <person name="Son J.-S."/>
            <person name="Shin J.-H."/>
        </authorList>
    </citation>
    <scope>NUCLEOTIDE SEQUENCE [LARGE SCALE GENOMIC DNA]</scope>
    <source>
        <strain evidence="9 10">KUDC0627</strain>
    </source>
</reference>
<accession>A0A516PW13</accession>
<evidence type="ECO:0000256" key="2">
    <source>
        <dbReference type="ARBA" id="ARBA00022448"/>
    </source>
</evidence>
<dbReference type="SUPFAM" id="SSF161098">
    <property type="entry name" value="MetI-like"/>
    <property type="match status" value="1"/>
</dbReference>
<feature type="domain" description="ABC transmembrane type-1" evidence="8">
    <location>
        <begin position="85"/>
        <end position="275"/>
    </location>
</feature>
<dbReference type="GO" id="GO:0055085">
    <property type="term" value="P:transmembrane transport"/>
    <property type="evidence" value="ECO:0007669"/>
    <property type="project" value="InterPro"/>
</dbReference>
<dbReference type="OrthoDB" id="61122at2"/>
<feature type="transmembrane region" description="Helical" evidence="7">
    <location>
        <begin position="254"/>
        <end position="275"/>
    </location>
</feature>
<feature type="transmembrane region" description="Helical" evidence="7">
    <location>
        <begin position="122"/>
        <end position="144"/>
    </location>
</feature>
<feature type="transmembrane region" description="Helical" evidence="7">
    <location>
        <begin position="27"/>
        <end position="46"/>
    </location>
</feature>
<evidence type="ECO:0000313" key="10">
    <source>
        <dbReference type="Proteomes" id="UP000319263"/>
    </source>
</evidence>
<dbReference type="PANTHER" id="PTHR43744">
    <property type="entry name" value="ABC TRANSPORTER PERMEASE PROTEIN MG189-RELATED-RELATED"/>
    <property type="match status" value="1"/>
</dbReference>
<feature type="transmembrane region" description="Helical" evidence="7">
    <location>
        <begin position="196"/>
        <end position="221"/>
    </location>
</feature>
<keyword evidence="6 7" id="KW-0472">Membrane</keyword>
<organism evidence="9 10">
    <name type="scientific">Microlunatus elymi</name>
    <dbReference type="NCBI Taxonomy" id="2596828"/>
    <lineage>
        <taxon>Bacteria</taxon>
        <taxon>Bacillati</taxon>
        <taxon>Actinomycetota</taxon>
        <taxon>Actinomycetes</taxon>
        <taxon>Propionibacteriales</taxon>
        <taxon>Propionibacteriaceae</taxon>
        <taxon>Microlunatus</taxon>
    </lineage>
</organism>
<keyword evidence="10" id="KW-1185">Reference proteome</keyword>
<gene>
    <name evidence="9" type="ORF">FOE78_05105</name>
</gene>
<evidence type="ECO:0000256" key="1">
    <source>
        <dbReference type="ARBA" id="ARBA00004651"/>
    </source>
</evidence>
<keyword evidence="4 7" id="KW-0812">Transmembrane</keyword>
<dbReference type="Gene3D" id="1.10.3720.10">
    <property type="entry name" value="MetI-like"/>
    <property type="match status" value="1"/>
</dbReference>
<evidence type="ECO:0000259" key="8">
    <source>
        <dbReference type="PROSITE" id="PS50928"/>
    </source>
</evidence>
<dbReference type="Pfam" id="PF00528">
    <property type="entry name" value="BPD_transp_1"/>
    <property type="match status" value="1"/>
</dbReference>
<dbReference type="CDD" id="cd06261">
    <property type="entry name" value="TM_PBP2"/>
    <property type="match status" value="1"/>
</dbReference>
<dbReference type="InterPro" id="IPR000515">
    <property type="entry name" value="MetI-like"/>
</dbReference>
<comment type="subcellular location">
    <subcellularLocation>
        <location evidence="1 7">Cell membrane</location>
        <topology evidence="1 7">Multi-pass membrane protein</topology>
    </subcellularLocation>
</comment>
<feature type="transmembrane region" description="Helical" evidence="7">
    <location>
        <begin position="84"/>
        <end position="110"/>
    </location>
</feature>
<protein>
    <submittedName>
        <fullName evidence="9">Carbohydrate ABC transporter permease</fullName>
    </submittedName>
</protein>
<dbReference type="KEGG" id="mik:FOE78_05105"/>
<dbReference type="GO" id="GO:0005886">
    <property type="term" value="C:plasma membrane"/>
    <property type="evidence" value="ECO:0007669"/>
    <property type="project" value="UniProtKB-SubCell"/>
</dbReference>
<dbReference type="Proteomes" id="UP000319263">
    <property type="component" value="Chromosome"/>
</dbReference>
<evidence type="ECO:0000256" key="3">
    <source>
        <dbReference type="ARBA" id="ARBA00022475"/>
    </source>
</evidence>
<comment type="similarity">
    <text evidence="7">Belongs to the binding-protein-dependent transport system permease family.</text>
</comment>
<evidence type="ECO:0000256" key="5">
    <source>
        <dbReference type="ARBA" id="ARBA00022989"/>
    </source>
</evidence>
<feature type="transmembrane region" description="Helical" evidence="7">
    <location>
        <begin position="156"/>
        <end position="175"/>
    </location>
</feature>
<evidence type="ECO:0000256" key="6">
    <source>
        <dbReference type="ARBA" id="ARBA00023136"/>
    </source>
</evidence>